<accession>D2QWZ9</accession>
<dbReference type="HOGENOM" id="CLU_041661_0_0_0"/>
<dbReference type="AlphaFoldDB" id="D2QWZ9"/>
<dbReference type="InterPro" id="IPR027558">
    <property type="entry name" value="Pre_pil_HX9DG_C"/>
</dbReference>
<dbReference type="STRING" id="530564.Psta_1428"/>
<dbReference type="Gene3D" id="3.30.700.10">
    <property type="entry name" value="Glycoprotein, Type 4 Pilin"/>
    <property type="match status" value="1"/>
</dbReference>
<keyword evidence="3" id="KW-1185">Reference proteome</keyword>
<sequence>MRHLPPGSQATANRRAFTLVELLVVIAIIGVLVALLLPAVQAAREAARRMSCSNNLKQLGIAMHNYHDTLGTFPSGWISTNGAGWSALILPQIEQTNLYNSLDFNATNSWSATGPNRTACETLIAGYRCPSMAAATKEDFNGIAGRVPASYRGVASSTADCDDPGGSISGRHMESADLEGILFGNSGVRFGDITDGTTNTFMIGESWHDSAFNQDNNSADFWYIGSPQIKNNQTEYSEFVGSTAVPMNSRKIATTNGHYKELSYTSYHPGGAMFCLADGSVRFVSYTINLATYKALGSRNGGETIGDY</sequence>
<feature type="domain" description="DUF1559" evidence="1">
    <location>
        <begin position="41"/>
        <end position="289"/>
    </location>
</feature>
<dbReference type="PANTHER" id="PTHR30093">
    <property type="entry name" value="GENERAL SECRETION PATHWAY PROTEIN G"/>
    <property type="match status" value="1"/>
</dbReference>
<reference evidence="2 3" key="1">
    <citation type="journal article" date="2009" name="Stand. Genomic Sci.">
        <title>Complete genome sequence of Pirellula staleyi type strain (ATCC 27377).</title>
        <authorList>
            <person name="Clum A."/>
            <person name="Tindall B.J."/>
            <person name="Sikorski J."/>
            <person name="Ivanova N."/>
            <person name="Mavrommatis K."/>
            <person name="Lucas S."/>
            <person name="Glavina del Rio T."/>
            <person name="Nolan M."/>
            <person name="Chen F."/>
            <person name="Tice H."/>
            <person name="Pitluck S."/>
            <person name="Cheng J.F."/>
            <person name="Chertkov O."/>
            <person name="Brettin T."/>
            <person name="Han C."/>
            <person name="Detter J.C."/>
            <person name="Kuske C."/>
            <person name="Bruce D."/>
            <person name="Goodwin L."/>
            <person name="Ovchinikova G."/>
            <person name="Pati A."/>
            <person name="Mikhailova N."/>
            <person name="Chen A."/>
            <person name="Palaniappan K."/>
            <person name="Land M."/>
            <person name="Hauser L."/>
            <person name="Chang Y.J."/>
            <person name="Jeffries C.D."/>
            <person name="Chain P."/>
            <person name="Rohde M."/>
            <person name="Goker M."/>
            <person name="Bristow J."/>
            <person name="Eisen J.A."/>
            <person name="Markowitz V."/>
            <person name="Hugenholtz P."/>
            <person name="Kyrpides N.C."/>
            <person name="Klenk H.P."/>
            <person name="Lapidus A."/>
        </authorList>
    </citation>
    <scope>NUCLEOTIDE SEQUENCE [LARGE SCALE GENOMIC DNA]</scope>
    <source>
        <strain evidence="3">ATCC 27377 / DSM 6068 / ICPB 4128</strain>
    </source>
</reference>
<gene>
    <name evidence="2" type="ordered locus">Psta_1428</name>
</gene>
<dbReference type="Pfam" id="PF07596">
    <property type="entry name" value="SBP_bac_10"/>
    <property type="match status" value="1"/>
</dbReference>
<dbReference type="NCBIfam" id="TIGR04294">
    <property type="entry name" value="pre_pil_HX9DG"/>
    <property type="match status" value="1"/>
</dbReference>
<dbReference type="InterPro" id="IPR011453">
    <property type="entry name" value="DUF1559"/>
</dbReference>
<evidence type="ECO:0000313" key="2">
    <source>
        <dbReference type="EMBL" id="ADB16103.1"/>
    </source>
</evidence>
<dbReference type="Proteomes" id="UP000001887">
    <property type="component" value="Chromosome"/>
</dbReference>
<name>D2QWZ9_PIRSD</name>
<protein>
    <recommendedName>
        <fullName evidence="1">DUF1559 domain-containing protein</fullName>
    </recommendedName>
</protein>
<dbReference type="InterPro" id="IPR045584">
    <property type="entry name" value="Pilin-like"/>
</dbReference>
<evidence type="ECO:0000259" key="1">
    <source>
        <dbReference type="Pfam" id="PF07596"/>
    </source>
</evidence>
<dbReference type="eggNOG" id="COG2165">
    <property type="taxonomic scope" value="Bacteria"/>
</dbReference>
<dbReference type="NCBIfam" id="TIGR02532">
    <property type="entry name" value="IV_pilin_GFxxxE"/>
    <property type="match status" value="1"/>
</dbReference>
<organism evidence="2 3">
    <name type="scientific">Pirellula staleyi (strain ATCC 27377 / DSM 6068 / ICPB 4128)</name>
    <name type="common">Pirella staleyi</name>
    <dbReference type="NCBI Taxonomy" id="530564"/>
    <lineage>
        <taxon>Bacteria</taxon>
        <taxon>Pseudomonadati</taxon>
        <taxon>Planctomycetota</taxon>
        <taxon>Planctomycetia</taxon>
        <taxon>Pirellulales</taxon>
        <taxon>Pirellulaceae</taxon>
        <taxon>Pirellula</taxon>
    </lineage>
</organism>
<dbReference type="KEGG" id="psl:Psta_1428"/>
<evidence type="ECO:0000313" key="3">
    <source>
        <dbReference type="Proteomes" id="UP000001887"/>
    </source>
</evidence>
<dbReference type="EMBL" id="CP001848">
    <property type="protein sequence ID" value="ADB16103.1"/>
    <property type="molecule type" value="Genomic_DNA"/>
</dbReference>
<dbReference type="SUPFAM" id="SSF54523">
    <property type="entry name" value="Pili subunits"/>
    <property type="match status" value="1"/>
</dbReference>
<dbReference type="OrthoDB" id="249131at2"/>
<dbReference type="PANTHER" id="PTHR30093:SF2">
    <property type="entry name" value="TYPE II SECRETION SYSTEM PROTEIN H"/>
    <property type="match status" value="1"/>
</dbReference>
<dbReference type="InterPro" id="IPR012902">
    <property type="entry name" value="N_methyl_site"/>
</dbReference>
<dbReference type="Pfam" id="PF07963">
    <property type="entry name" value="N_methyl"/>
    <property type="match status" value="1"/>
</dbReference>
<proteinExistence type="predicted"/>